<dbReference type="CDD" id="cd00537">
    <property type="entry name" value="MTHFR"/>
    <property type="match status" value="1"/>
</dbReference>
<comment type="catalytic activity">
    <reaction evidence="7">
        <text>(6S)-5-methyl-5,6,7,8-tetrahydrofolate + NAD(+) = (6R)-5,10-methylene-5,6,7,8-tetrahydrofolate + NADH + H(+)</text>
        <dbReference type="Rhea" id="RHEA:19821"/>
        <dbReference type="ChEBI" id="CHEBI:15378"/>
        <dbReference type="ChEBI" id="CHEBI:15636"/>
        <dbReference type="ChEBI" id="CHEBI:18608"/>
        <dbReference type="ChEBI" id="CHEBI:57540"/>
        <dbReference type="ChEBI" id="CHEBI:57945"/>
        <dbReference type="EC" id="1.5.1.54"/>
    </reaction>
    <physiologicalReaction direction="right-to-left" evidence="7">
        <dbReference type="Rhea" id="RHEA:19823"/>
    </physiologicalReaction>
</comment>
<reference evidence="9 10" key="1">
    <citation type="submission" date="2023-05" db="EMBL/GenBank/DDBJ databases">
        <title>Rombocin, a short stable natural nisin variant, displays selective antimicrobial activity against Listeria monocytogenes and employs dual mode of action to kill target bacterial strains.</title>
        <authorList>
            <person name="Wambui J."/>
            <person name="Stephan R."/>
            <person name="Kuipers O.P."/>
        </authorList>
    </citation>
    <scope>NUCLEOTIDE SEQUENCE [LARGE SCALE GENOMIC DNA]</scope>
    <source>
        <strain evidence="9 10">RC002</strain>
    </source>
</reference>
<comment type="similarity">
    <text evidence="3 8">Belongs to the methylenetetrahydrofolate reductase family.</text>
</comment>
<keyword evidence="6 8" id="KW-0560">Oxidoreductase</keyword>
<keyword evidence="10" id="KW-1185">Reference proteome</keyword>
<evidence type="ECO:0000313" key="9">
    <source>
        <dbReference type="EMBL" id="MDK2564572.1"/>
    </source>
</evidence>
<keyword evidence="4 8" id="KW-0285">Flavoprotein</keyword>
<keyword evidence="5 8" id="KW-0274">FAD</keyword>
<sequence>MSLLKQTLESGKFAVTTEMAPPKGTDLSHLVECAKPLVGRVHAANVTDFQSAVMRTTSLATCKLLKDVGLEPVLQMTGRDRNRIAIQGEMLSAGLFGINNMLALTGDHTVVGDHPQAKGVFDLDCVGILQTAETLMKGTDLVGNSLKGSPEFYLGASVTPEYAPIEVQLMKMQKKINAGAKFFQTQAVYDIEHMREFRKLTKAMDCKVLAGIVPLKSPGMAKFMTANVPGIFVPDEQIERLRAAGKENWVSEGIKMSGEFIRQLIEEDLCDGVHIMAIGAEENVPAILDSAGL</sequence>
<proteinExistence type="inferred from homology"/>
<dbReference type="Gene3D" id="3.20.20.220">
    <property type="match status" value="1"/>
</dbReference>
<dbReference type="InterPro" id="IPR029041">
    <property type="entry name" value="FAD-linked_oxidoreductase-like"/>
</dbReference>
<accession>A0ABT7ECC2</accession>
<dbReference type="InterPro" id="IPR003171">
    <property type="entry name" value="Mehydrof_redctse-like"/>
</dbReference>
<comment type="cofactor">
    <cofactor evidence="1 8">
        <name>FAD</name>
        <dbReference type="ChEBI" id="CHEBI:57692"/>
    </cofactor>
</comment>
<dbReference type="SUPFAM" id="SSF51730">
    <property type="entry name" value="FAD-linked oxidoreductase"/>
    <property type="match status" value="1"/>
</dbReference>
<evidence type="ECO:0000256" key="1">
    <source>
        <dbReference type="ARBA" id="ARBA00001974"/>
    </source>
</evidence>
<dbReference type="RefSeq" id="WP_284133491.1">
    <property type="nucleotide sequence ID" value="NZ_JASKYM010000009.1"/>
</dbReference>
<gene>
    <name evidence="9" type="ORF">QOZ84_13605</name>
</gene>
<evidence type="ECO:0000256" key="3">
    <source>
        <dbReference type="ARBA" id="ARBA00006743"/>
    </source>
</evidence>
<dbReference type="GO" id="GO:0004489">
    <property type="term" value="F:methylenetetrahydrofolate reductase [NAD(P)H] activity"/>
    <property type="evidence" value="ECO:0007669"/>
    <property type="project" value="UniProtKB-EC"/>
</dbReference>
<dbReference type="Proteomes" id="UP001301012">
    <property type="component" value="Unassembled WGS sequence"/>
</dbReference>
<evidence type="ECO:0000256" key="7">
    <source>
        <dbReference type="ARBA" id="ARBA00048628"/>
    </source>
</evidence>
<evidence type="ECO:0000313" key="10">
    <source>
        <dbReference type="Proteomes" id="UP001301012"/>
    </source>
</evidence>
<comment type="caution">
    <text evidence="9">The sequence shown here is derived from an EMBL/GenBank/DDBJ whole genome shotgun (WGS) entry which is preliminary data.</text>
</comment>
<evidence type="ECO:0000256" key="6">
    <source>
        <dbReference type="ARBA" id="ARBA00023002"/>
    </source>
</evidence>
<organism evidence="9 10">
    <name type="scientific">Romboutsia sedimentorum</name>
    <dbReference type="NCBI Taxonomy" id="1368474"/>
    <lineage>
        <taxon>Bacteria</taxon>
        <taxon>Bacillati</taxon>
        <taxon>Bacillota</taxon>
        <taxon>Clostridia</taxon>
        <taxon>Peptostreptococcales</taxon>
        <taxon>Peptostreptococcaceae</taxon>
        <taxon>Romboutsia</taxon>
    </lineage>
</organism>
<protein>
    <recommendedName>
        <fullName evidence="8">Methylenetetrahydrofolate reductase</fullName>
    </recommendedName>
</protein>
<evidence type="ECO:0000256" key="5">
    <source>
        <dbReference type="ARBA" id="ARBA00022827"/>
    </source>
</evidence>
<dbReference type="PANTHER" id="PTHR45754:SF3">
    <property type="entry name" value="METHYLENETETRAHYDROFOLATE REDUCTASE (NADPH)"/>
    <property type="match status" value="1"/>
</dbReference>
<evidence type="ECO:0000256" key="4">
    <source>
        <dbReference type="ARBA" id="ARBA00022630"/>
    </source>
</evidence>
<name>A0ABT7ECC2_9FIRM</name>
<evidence type="ECO:0000256" key="2">
    <source>
        <dbReference type="ARBA" id="ARBA00004777"/>
    </source>
</evidence>
<dbReference type="EMBL" id="JASKYM010000009">
    <property type="protein sequence ID" value="MDK2564572.1"/>
    <property type="molecule type" value="Genomic_DNA"/>
</dbReference>
<dbReference type="PANTHER" id="PTHR45754">
    <property type="entry name" value="METHYLENETETRAHYDROFOLATE REDUCTASE"/>
    <property type="match status" value="1"/>
</dbReference>
<evidence type="ECO:0000256" key="8">
    <source>
        <dbReference type="RuleBase" id="RU003862"/>
    </source>
</evidence>
<dbReference type="Pfam" id="PF02219">
    <property type="entry name" value="MTHFR"/>
    <property type="match status" value="1"/>
</dbReference>
<comment type="pathway">
    <text evidence="2 8">One-carbon metabolism; tetrahydrofolate interconversion.</text>
</comment>